<comment type="caution">
    <text evidence="1">The sequence shown here is derived from an EMBL/GenBank/DDBJ whole genome shotgun (WGS) entry which is preliminary data.</text>
</comment>
<sequence>MLTNRTSKKHLRSEDNHNIDYIDVEKFIPSLNNTDDNILEKNANIFEKLEEKSDLLKVQVKNKGGSTGNTISHLGRKHKIYEYSTPLTATSSLKQEKNDRYTISSDSSPQMTQDRQKYLETLLFEWLVLDFQPLYLLKSPSFRRFINALNKNFELPTDKEF</sequence>
<dbReference type="AlphaFoldDB" id="A0A2N1N120"/>
<reference evidence="1 2" key="1">
    <citation type="submission" date="2016-04" db="EMBL/GenBank/DDBJ databases">
        <title>Genome analyses suggest a sexual origin of heterokaryosis in a supposedly ancient asexual fungus.</title>
        <authorList>
            <person name="Ropars J."/>
            <person name="Sedzielewska K."/>
            <person name="Noel J."/>
            <person name="Charron P."/>
            <person name="Farinelli L."/>
            <person name="Marton T."/>
            <person name="Kruger M."/>
            <person name="Pelin A."/>
            <person name="Brachmann A."/>
            <person name="Corradi N."/>
        </authorList>
    </citation>
    <scope>NUCLEOTIDE SEQUENCE [LARGE SCALE GENOMIC DNA]</scope>
    <source>
        <strain evidence="1 2">C2</strain>
    </source>
</reference>
<evidence type="ECO:0000313" key="1">
    <source>
        <dbReference type="EMBL" id="PKK67605.1"/>
    </source>
</evidence>
<dbReference type="VEuPathDB" id="FungiDB:RhiirA1_476942"/>
<organism evidence="1 2">
    <name type="scientific">Rhizophagus irregularis</name>
    <dbReference type="NCBI Taxonomy" id="588596"/>
    <lineage>
        <taxon>Eukaryota</taxon>
        <taxon>Fungi</taxon>
        <taxon>Fungi incertae sedis</taxon>
        <taxon>Mucoromycota</taxon>
        <taxon>Glomeromycotina</taxon>
        <taxon>Glomeromycetes</taxon>
        <taxon>Glomerales</taxon>
        <taxon>Glomeraceae</taxon>
        <taxon>Rhizophagus</taxon>
    </lineage>
</organism>
<evidence type="ECO:0000313" key="2">
    <source>
        <dbReference type="Proteomes" id="UP000233469"/>
    </source>
</evidence>
<proteinExistence type="predicted"/>
<protein>
    <submittedName>
        <fullName evidence="1">Uncharacterized protein</fullName>
    </submittedName>
</protein>
<name>A0A2N1N120_9GLOM</name>
<dbReference type="Proteomes" id="UP000233469">
    <property type="component" value="Unassembled WGS sequence"/>
</dbReference>
<dbReference type="VEuPathDB" id="FungiDB:FUN_019798"/>
<accession>A0A2N1N120</accession>
<reference evidence="1 2" key="2">
    <citation type="submission" date="2017-10" db="EMBL/GenBank/DDBJ databases">
        <title>Extensive intraspecific genome diversity in a model arbuscular mycorrhizal fungus.</title>
        <authorList>
            <person name="Chen E.C.H."/>
            <person name="Morin E."/>
            <person name="Baudet D."/>
            <person name="Noel J."/>
            <person name="Ndikumana S."/>
            <person name="Charron P."/>
            <person name="St-Onge C."/>
            <person name="Giorgi J."/>
            <person name="Grigoriev I.V."/>
            <person name="Roux C."/>
            <person name="Martin F.M."/>
            <person name="Corradi N."/>
        </authorList>
    </citation>
    <scope>NUCLEOTIDE SEQUENCE [LARGE SCALE GENOMIC DNA]</scope>
    <source>
        <strain evidence="1 2">C2</strain>
    </source>
</reference>
<dbReference type="EMBL" id="LLXL01000939">
    <property type="protein sequence ID" value="PKK67605.1"/>
    <property type="molecule type" value="Genomic_DNA"/>
</dbReference>
<gene>
    <name evidence="1" type="ORF">RhiirC2_713982</name>
</gene>